<feature type="domain" description="DEAD-box RNA helicase Q" evidence="15">
    <location>
        <begin position="122"/>
        <end position="151"/>
    </location>
</feature>
<feature type="compositionally biased region" description="Basic residues" evidence="12">
    <location>
        <begin position="712"/>
        <end position="727"/>
    </location>
</feature>
<dbReference type="Pfam" id="PF00270">
    <property type="entry name" value="DEAD"/>
    <property type="match status" value="1"/>
</dbReference>
<dbReference type="InterPro" id="IPR014001">
    <property type="entry name" value="Helicase_ATP-bd"/>
</dbReference>
<dbReference type="CDD" id="cd18787">
    <property type="entry name" value="SF2_C_DEAD"/>
    <property type="match status" value="1"/>
</dbReference>
<evidence type="ECO:0000256" key="6">
    <source>
        <dbReference type="ARBA" id="ARBA00022806"/>
    </source>
</evidence>
<dbReference type="InterPro" id="IPR014014">
    <property type="entry name" value="RNA_helicase_DEAD_Q_motif"/>
</dbReference>
<dbReference type="GO" id="GO:0003723">
    <property type="term" value="F:RNA binding"/>
    <property type="evidence" value="ECO:0007669"/>
    <property type="project" value="UniProtKB-UniRule"/>
</dbReference>
<name>A0A9N8Z0R3_9GLOM</name>
<dbReference type="SMART" id="SM00487">
    <property type="entry name" value="DEXDc"/>
    <property type="match status" value="1"/>
</dbReference>
<feature type="domain" description="Helicase ATP-binding" evidence="13">
    <location>
        <begin position="168"/>
        <end position="385"/>
    </location>
</feature>
<comment type="catalytic activity">
    <reaction evidence="11">
        <text>ATP + H2O = ADP + phosphate + H(+)</text>
        <dbReference type="Rhea" id="RHEA:13065"/>
        <dbReference type="ChEBI" id="CHEBI:15377"/>
        <dbReference type="ChEBI" id="CHEBI:15378"/>
        <dbReference type="ChEBI" id="CHEBI:30616"/>
        <dbReference type="ChEBI" id="CHEBI:43474"/>
        <dbReference type="ChEBI" id="CHEBI:456216"/>
        <dbReference type="EC" id="3.6.4.13"/>
    </reaction>
</comment>
<evidence type="ECO:0000256" key="11">
    <source>
        <dbReference type="RuleBase" id="RU365068"/>
    </source>
</evidence>
<evidence type="ECO:0000256" key="9">
    <source>
        <dbReference type="PROSITE-ProRule" id="PRU00552"/>
    </source>
</evidence>
<proteinExistence type="inferred from homology"/>
<dbReference type="InterPro" id="IPR001650">
    <property type="entry name" value="Helicase_C-like"/>
</dbReference>
<feature type="region of interest" description="Disordered" evidence="12">
    <location>
        <begin position="95"/>
        <end position="127"/>
    </location>
</feature>
<dbReference type="Proteomes" id="UP000789572">
    <property type="component" value="Unassembled WGS sequence"/>
</dbReference>
<dbReference type="PROSITE" id="PS51192">
    <property type="entry name" value="HELICASE_ATP_BIND_1"/>
    <property type="match status" value="1"/>
</dbReference>
<evidence type="ECO:0000256" key="1">
    <source>
        <dbReference type="ARBA" id="ARBA00004604"/>
    </source>
</evidence>
<evidence type="ECO:0000259" key="15">
    <source>
        <dbReference type="PROSITE" id="PS51195"/>
    </source>
</evidence>
<keyword evidence="4 10" id="KW-0547">Nucleotide-binding</keyword>
<keyword evidence="5 10" id="KW-0378">Hydrolase</keyword>
<feature type="domain" description="Helicase C-terminal" evidence="14">
    <location>
        <begin position="464"/>
        <end position="635"/>
    </location>
</feature>
<feature type="region of interest" description="Disordered" evidence="12">
    <location>
        <begin position="19"/>
        <end position="78"/>
    </location>
</feature>
<dbReference type="EC" id="3.6.4.13" evidence="11"/>
<evidence type="ECO:0000256" key="3">
    <source>
        <dbReference type="ARBA" id="ARBA00022552"/>
    </source>
</evidence>
<keyword evidence="8 11" id="KW-0694">RNA-binding</keyword>
<evidence type="ECO:0000259" key="13">
    <source>
        <dbReference type="PROSITE" id="PS51192"/>
    </source>
</evidence>
<dbReference type="GO" id="GO:0005524">
    <property type="term" value="F:ATP binding"/>
    <property type="evidence" value="ECO:0007669"/>
    <property type="project" value="UniProtKB-UniRule"/>
</dbReference>
<evidence type="ECO:0000256" key="4">
    <source>
        <dbReference type="ARBA" id="ARBA00022741"/>
    </source>
</evidence>
<comment type="function">
    <text evidence="11">RNA helicase.</text>
</comment>
<dbReference type="SMART" id="SM01178">
    <property type="entry name" value="DUF4217"/>
    <property type="match status" value="1"/>
</dbReference>
<gene>
    <name evidence="16" type="ORF">POCULU_LOCUS671</name>
</gene>
<dbReference type="PROSITE" id="PS51194">
    <property type="entry name" value="HELICASE_CTER"/>
    <property type="match status" value="1"/>
</dbReference>
<accession>A0A9N8Z0R3</accession>
<sequence>MEEGSLILNIVNSVPDNDNKSLRSQWKDAGGSWKEKNRIRRNLKKTSWKANKTEGSNNPIATTSTVPSPITKERSDNKVKLLPSTEVISSLFTHNPEIPHLPQSPRDNSHLNPSNAPSKDALPFSSMGLDDDLSRHLEDELQIRQPTNIQSKAIPFILASVNDHGSHVDADVKPADIIIQAETGSGKTLTYLLPIIHCLLRSSREASNLSRQVNLTRSIGTLAIILVPTRELTKQILSVIESLLKKSSFKSGQSHLLHWLVPGTVVGGENKNHEKNRIRKGINILVSTPGRLLDHLQNTKSFALDSLRWLVLDEADRLLELGFEETLEQIVKLLKVRSENHNNSPNPFAQAPSWPTFRRTILCSATARDDIRQFAGYTLVDPVYINADDIGSSDNVGVKVEAVDSSSDATKYSTPKQLKHKYVITPAKLRLVTLTAILKSTFRTHHHGLSTCRKVIVFISCCDSVDFHFDLFANTNAANILTPEDVEDVQTTETTTANIEQHTIDYYKSVRLVGSVIPNIGLYRLHGDLPQIIRIKTLQQFSEANSGILFCTDVAARGLDLPYIEKIIQYDPPLDLLDYVHRVGRTARLGKNGESIIFLLPSEIDYLNVLSSIKPEALQVESILETLASSKHKEYEVEATNIQLDFERYVLSDPKYTELARMAFLSHLRAYAAHPSSEKHIFHVKKLHMGHMAKSFALRDAPSNIDVNHKSMEHKKRVGQKKGKASGKRNELDNKTAALKTKRKYDNSEFAVPDLSNLSGPTTKKKRKK</sequence>
<dbReference type="Pfam" id="PF13959">
    <property type="entry name" value="CTE_SPB4"/>
    <property type="match status" value="1"/>
</dbReference>
<dbReference type="GO" id="GO:0003724">
    <property type="term" value="F:RNA helicase activity"/>
    <property type="evidence" value="ECO:0007669"/>
    <property type="project" value="UniProtKB-EC"/>
</dbReference>
<evidence type="ECO:0000256" key="7">
    <source>
        <dbReference type="ARBA" id="ARBA00022840"/>
    </source>
</evidence>
<evidence type="ECO:0000259" key="14">
    <source>
        <dbReference type="PROSITE" id="PS51194"/>
    </source>
</evidence>
<dbReference type="OrthoDB" id="422663at2759"/>
<dbReference type="SMART" id="SM00490">
    <property type="entry name" value="HELICc"/>
    <property type="match status" value="1"/>
</dbReference>
<organism evidence="16 17">
    <name type="scientific">Paraglomus occultum</name>
    <dbReference type="NCBI Taxonomy" id="144539"/>
    <lineage>
        <taxon>Eukaryota</taxon>
        <taxon>Fungi</taxon>
        <taxon>Fungi incertae sedis</taxon>
        <taxon>Mucoromycota</taxon>
        <taxon>Glomeromycotina</taxon>
        <taxon>Glomeromycetes</taxon>
        <taxon>Paraglomerales</taxon>
        <taxon>Paraglomeraceae</taxon>
        <taxon>Paraglomus</taxon>
    </lineage>
</organism>
<dbReference type="InterPro" id="IPR027417">
    <property type="entry name" value="P-loop_NTPase"/>
</dbReference>
<comment type="subcellular location">
    <subcellularLocation>
        <location evidence="1">Nucleus</location>
        <location evidence="1">Nucleolus</location>
    </subcellularLocation>
</comment>
<feature type="compositionally biased region" description="Basic residues" evidence="12">
    <location>
        <begin position="37"/>
        <end position="47"/>
    </location>
</feature>
<evidence type="ECO:0000256" key="5">
    <source>
        <dbReference type="ARBA" id="ARBA00022801"/>
    </source>
</evidence>
<comment type="domain">
    <text evidence="11">The Q motif is unique to and characteristic of the DEAD box family of RNA helicases and controls ATP binding and hydrolysis.</text>
</comment>
<evidence type="ECO:0000256" key="10">
    <source>
        <dbReference type="RuleBase" id="RU000492"/>
    </source>
</evidence>
<evidence type="ECO:0000256" key="8">
    <source>
        <dbReference type="ARBA" id="ARBA00022884"/>
    </source>
</evidence>
<dbReference type="SUPFAM" id="SSF52540">
    <property type="entry name" value="P-loop containing nucleoside triphosphate hydrolases"/>
    <property type="match status" value="2"/>
</dbReference>
<dbReference type="InterPro" id="IPR011545">
    <property type="entry name" value="DEAD/DEAH_box_helicase_dom"/>
</dbReference>
<keyword evidence="2" id="KW-0690">Ribosome biogenesis</keyword>
<evidence type="ECO:0000313" key="17">
    <source>
        <dbReference type="Proteomes" id="UP000789572"/>
    </source>
</evidence>
<dbReference type="CDD" id="cd17949">
    <property type="entry name" value="DEADc_DDX31"/>
    <property type="match status" value="1"/>
</dbReference>
<comment type="similarity">
    <text evidence="10">Belongs to the DEAD box helicase family.</text>
</comment>
<dbReference type="EMBL" id="CAJVPJ010000038">
    <property type="protein sequence ID" value="CAG8463274.1"/>
    <property type="molecule type" value="Genomic_DNA"/>
</dbReference>
<reference evidence="16" key="1">
    <citation type="submission" date="2021-06" db="EMBL/GenBank/DDBJ databases">
        <authorList>
            <person name="Kallberg Y."/>
            <person name="Tangrot J."/>
            <person name="Rosling A."/>
        </authorList>
    </citation>
    <scope>NUCLEOTIDE SEQUENCE</scope>
    <source>
        <strain evidence="16">IA702</strain>
    </source>
</reference>
<dbReference type="Gene3D" id="3.40.50.300">
    <property type="entry name" value="P-loop containing nucleotide triphosphate hydrolases"/>
    <property type="match status" value="2"/>
</dbReference>
<protein>
    <recommendedName>
        <fullName evidence="11">ATP-dependent RNA helicase</fullName>
        <ecNumber evidence="11">3.6.4.13</ecNumber>
    </recommendedName>
</protein>
<evidence type="ECO:0000256" key="12">
    <source>
        <dbReference type="SAM" id="MobiDB-lite"/>
    </source>
</evidence>
<feature type="compositionally biased region" description="Polar residues" evidence="12">
    <location>
        <begin position="48"/>
        <end position="68"/>
    </location>
</feature>
<dbReference type="PROSITE" id="PS51195">
    <property type="entry name" value="Q_MOTIF"/>
    <property type="match status" value="1"/>
</dbReference>
<evidence type="ECO:0000313" key="16">
    <source>
        <dbReference type="EMBL" id="CAG8463274.1"/>
    </source>
</evidence>
<feature type="region of interest" description="Disordered" evidence="12">
    <location>
        <begin position="708"/>
        <end position="745"/>
    </location>
</feature>
<feature type="short sequence motif" description="Q motif" evidence="9">
    <location>
        <begin position="122"/>
        <end position="151"/>
    </location>
</feature>
<dbReference type="PROSITE" id="PS00039">
    <property type="entry name" value="DEAD_ATP_HELICASE"/>
    <property type="match status" value="1"/>
</dbReference>
<dbReference type="InterPro" id="IPR025313">
    <property type="entry name" value="SPB4-like_CTE"/>
</dbReference>
<dbReference type="InterPro" id="IPR000629">
    <property type="entry name" value="RNA-helicase_DEAD-box_CS"/>
</dbReference>
<dbReference type="GO" id="GO:0006364">
    <property type="term" value="P:rRNA processing"/>
    <property type="evidence" value="ECO:0007669"/>
    <property type="project" value="UniProtKB-KW"/>
</dbReference>
<feature type="region of interest" description="Disordered" evidence="12">
    <location>
        <begin position="750"/>
        <end position="769"/>
    </location>
</feature>
<keyword evidence="7 10" id="KW-0067">ATP-binding</keyword>
<dbReference type="AlphaFoldDB" id="A0A9N8Z0R3"/>
<dbReference type="GO" id="GO:0016787">
    <property type="term" value="F:hydrolase activity"/>
    <property type="evidence" value="ECO:0007669"/>
    <property type="project" value="UniProtKB-KW"/>
</dbReference>
<keyword evidence="3" id="KW-0698">rRNA processing</keyword>
<dbReference type="PANTHER" id="PTHR24031">
    <property type="entry name" value="RNA HELICASE"/>
    <property type="match status" value="1"/>
</dbReference>
<keyword evidence="6 10" id="KW-0347">Helicase</keyword>
<keyword evidence="17" id="KW-1185">Reference proteome</keyword>
<comment type="caution">
    <text evidence="16">The sequence shown here is derived from an EMBL/GenBank/DDBJ whole genome shotgun (WGS) entry which is preliminary data.</text>
</comment>
<dbReference type="Pfam" id="PF00271">
    <property type="entry name" value="Helicase_C"/>
    <property type="match status" value="1"/>
</dbReference>
<dbReference type="GO" id="GO:0005730">
    <property type="term" value="C:nucleolus"/>
    <property type="evidence" value="ECO:0007669"/>
    <property type="project" value="UniProtKB-SubCell"/>
</dbReference>
<evidence type="ECO:0000256" key="2">
    <source>
        <dbReference type="ARBA" id="ARBA00022517"/>
    </source>
</evidence>